<dbReference type="GO" id="GO:0004553">
    <property type="term" value="F:hydrolase activity, hydrolyzing O-glycosyl compounds"/>
    <property type="evidence" value="ECO:0007669"/>
    <property type="project" value="InterPro"/>
</dbReference>
<dbReference type="Proteomes" id="UP000799421">
    <property type="component" value="Unassembled WGS sequence"/>
</dbReference>
<dbReference type="AlphaFoldDB" id="A0A6A7C7P0"/>
<dbReference type="GO" id="GO:0009277">
    <property type="term" value="C:fungal-type cell wall"/>
    <property type="evidence" value="ECO:0007669"/>
    <property type="project" value="TreeGrafter"/>
</dbReference>
<evidence type="ECO:0000313" key="2">
    <source>
        <dbReference type="EMBL" id="KAF2862678.1"/>
    </source>
</evidence>
<protein>
    <submittedName>
        <fullName evidence="2">Glycoside hydrolase family 16 protein</fullName>
    </submittedName>
</protein>
<dbReference type="GO" id="GO:0005975">
    <property type="term" value="P:carbohydrate metabolic process"/>
    <property type="evidence" value="ECO:0007669"/>
    <property type="project" value="InterPro"/>
</dbReference>
<proteinExistence type="predicted"/>
<evidence type="ECO:0000313" key="3">
    <source>
        <dbReference type="Proteomes" id="UP000799421"/>
    </source>
</evidence>
<dbReference type="SUPFAM" id="SSF49899">
    <property type="entry name" value="Concanavalin A-like lectins/glucanases"/>
    <property type="match status" value="1"/>
</dbReference>
<organism evidence="2 3">
    <name type="scientific">Piedraia hortae CBS 480.64</name>
    <dbReference type="NCBI Taxonomy" id="1314780"/>
    <lineage>
        <taxon>Eukaryota</taxon>
        <taxon>Fungi</taxon>
        <taxon>Dikarya</taxon>
        <taxon>Ascomycota</taxon>
        <taxon>Pezizomycotina</taxon>
        <taxon>Dothideomycetes</taxon>
        <taxon>Dothideomycetidae</taxon>
        <taxon>Capnodiales</taxon>
        <taxon>Piedraiaceae</taxon>
        <taxon>Piedraia</taxon>
    </lineage>
</organism>
<dbReference type="Gene3D" id="2.60.120.200">
    <property type="match status" value="1"/>
</dbReference>
<dbReference type="OrthoDB" id="4781at2759"/>
<dbReference type="InterPro" id="IPR050546">
    <property type="entry name" value="Glycosyl_Hydrlase_16"/>
</dbReference>
<dbReference type="GO" id="GO:0031505">
    <property type="term" value="P:fungal-type cell wall organization"/>
    <property type="evidence" value="ECO:0007669"/>
    <property type="project" value="TreeGrafter"/>
</dbReference>
<keyword evidence="2" id="KW-0378">Hydrolase</keyword>
<sequence length="264" mass="28520">AFVLSAAAAVSAADCNPTKASCPAIAGFTGPYSVDFSNNKALSSSDWIVAAYEDPFVKPSAQGLQFQLTNYTDAPNIWTSKYFLYGTVSVVMKSAPGKGVISSAVLMSDTLDEIDWEFSGNNFGKNVPTVQTNYYGKGIVGSYDRGTLPTVNGEMTTAFKNYTLVWKADSLTWMIDNKVVRTLKRSDTGDREHQYPQTPARFHLGAWDGGSPTSPDGTATWAGGRTDIHGFPYSSYVRSVSIIPDKHCAQYSYSDKSGSEGSVK</sequence>
<reference evidence="2" key="1">
    <citation type="journal article" date="2020" name="Stud. Mycol.">
        <title>101 Dothideomycetes genomes: a test case for predicting lifestyles and emergence of pathogens.</title>
        <authorList>
            <person name="Haridas S."/>
            <person name="Albert R."/>
            <person name="Binder M."/>
            <person name="Bloem J."/>
            <person name="Labutti K."/>
            <person name="Salamov A."/>
            <person name="Andreopoulos B."/>
            <person name="Baker S."/>
            <person name="Barry K."/>
            <person name="Bills G."/>
            <person name="Bluhm B."/>
            <person name="Cannon C."/>
            <person name="Castanera R."/>
            <person name="Culley D."/>
            <person name="Daum C."/>
            <person name="Ezra D."/>
            <person name="Gonzalez J."/>
            <person name="Henrissat B."/>
            <person name="Kuo A."/>
            <person name="Liang C."/>
            <person name="Lipzen A."/>
            <person name="Lutzoni F."/>
            <person name="Magnuson J."/>
            <person name="Mondo S."/>
            <person name="Nolan M."/>
            <person name="Ohm R."/>
            <person name="Pangilinan J."/>
            <person name="Park H.-J."/>
            <person name="Ramirez L."/>
            <person name="Alfaro M."/>
            <person name="Sun H."/>
            <person name="Tritt A."/>
            <person name="Yoshinaga Y."/>
            <person name="Zwiers L.-H."/>
            <person name="Turgeon B."/>
            <person name="Goodwin S."/>
            <person name="Spatafora J."/>
            <person name="Crous P."/>
            <person name="Grigoriev I."/>
        </authorList>
    </citation>
    <scope>NUCLEOTIDE SEQUENCE</scope>
    <source>
        <strain evidence="2">CBS 480.64</strain>
    </source>
</reference>
<dbReference type="GO" id="GO:0016757">
    <property type="term" value="F:glycosyltransferase activity"/>
    <property type="evidence" value="ECO:0007669"/>
    <property type="project" value="TreeGrafter"/>
</dbReference>
<feature type="domain" description="GH16" evidence="1">
    <location>
        <begin position="23"/>
        <end position="245"/>
    </location>
</feature>
<dbReference type="InterPro" id="IPR013320">
    <property type="entry name" value="ConA-like_dom_sf"/>
</dbReference>
<dbReference type="PANTHER" id="PTHR10963">
    <property type="entry name" value="GLYCOSYL HYDROLASE-RELATED"/>
    <property type="match status" value="1"/>
</dbReference>
<dbReference type="PANTHER" id="PTHR10963:SF68">
    <property type="entry name" value="GLYCOSIDASE CRH1-RELATED"/>
    <property type="match status" value="1"/>
</dbReference>
<dbReference type="Pfam" id="PF00722">
    <property type="entry name" value="Glyco_hydro_16"/>
    <property type="match status" value="1"/>
</dbReference>
<dbReference type="PROSITE" id="PS51762">
    <property type="entry name" value="GH16_2"/>
    <property type="match status" value="1"/>
</dbReference>
<keyword evidence="3" id="KW-1185">Reference proteome</keyword>
<gene>
    <name evidence="2" type="ORF">K470DRAFT_196971</name>
</gene>
<dbReference type="EMBL" id="MU005964">
    <property type="protein sequence ID" value="KAF2862678.1"/>
    <property type="molecule type" value="Genomic_DNA"/>
</dbReference>
<feature type="non-terminal residue" evidence="2">
    <location>
        <position position="1"/>
    </location>
</feature>
<name>A0A6A7C7P0_9PEZI</name>
<feature type="non-terminal residue" evidence="2">
    <location>
        <position position="264"/>
    </location>
</feature>
<dbReference type="InterPro" id="IPR000757">
    <property type="entry name" value="Beta-glucanase-like"/>
</dbReference>
<accession>A0A6A7C7P0</accession>
<evidence type="ECO:0000259" key="1">
    <source>
        <dbReference type="PROSITE" id="PS51762"/>
    </source>
</evidence>